<dbReference type="EMBL" id="MSFN02000001">
    <property type="protein sequence ID" value="PTU25037.1"/>
    <property type="molecule type" value="Genomic_DNA"/>
</dbReference>
<evidence type="ECO:0000256" key="1">
    <source>
        <dbReference type="SAM" id="Phobius"/>
    </source>
</evidence>
<feature type="transmembrane region" description="Helical" evidence="1">
    <location>
        <begin position="143"/>
        <end position="162"/>
    </location>
</feature>
<feature type="transmembrane region" description="Helical" evidence="1">
    <location>
        <begin position="169"/>
        <end position="192"/>
    </location>
</feature>
<evidence type="ECO:0000313" key="2">
    <source>
        <dbReference type="EMBL" id="PTU25037.1"/>
    </source>
</evidence>
<dbReference type="Proteomes" id="UP000244073">
    <property type="component" value="Unassembled WGS sequence"/>
</dbReference>
<name>A0A2T5M933_9EURO</name>
<dbReference type="VEuPathDB" id="FungiDB:P175DRAFT_059301"/>
<dbReference type="AlphaFoldDB" id="A0A2T5M933"/>
<organism evidence="2 3">
    <name type="scientific">Aspergillus ochraceoroseus IBT 24754</name>
    <dbReference type="NCBI Taxonomy" id="1392256"/>
    <lineage>
        <taxon>Eukaryota</taxon>
        <taxon>Fungi</taxon>
        <taxon>Dikarya</taxon>
        <taxon>Ascomycota</taxon>
        <taxon>Pezizomycotina</taxon>
        <taxon>Eurotiomycetes</taxon>
        <taxon>Eurotiomycetidae</taxon>
        <taxon>Eurotiales</taxon>
        <taxon>Aspergillaceae</taxon>
        <taxon>Aspergillus</taxon>
        <taxon>Aspergillus subgen. Nidulantes</taxon>
    </lineage>
</organism>
<keyword evidence="1" id="KW-1133">Transmembrane helix</keyword>
<accession>A0A2T5M933</accession>
<proteinExistence type="predicted"/>
<keyword evidence="1" id="KW-0812">Transmembrane</keyword>
<feature type="transmembrane region" description="Helical" evidence="1">
    <location>
        <begin position="101"/>
        <end position="123"/>
    </location>
</feature>
<evidence type="ECO:0000313" key="3">
    <source>
        <dbReference type="Proteomes" id="UP000244073"/>
    </source>
</evidence>
<reference evidence="2 3" key="1">
    <citation type="journal article" date="2018" name="Proc. Natl. Acad. Sci. U.S.A.">
        <title>Linking secondary metabolites to gene clusters through genome sequencing of six diverse Aspergillus species.</title>
        <authorList>
            <person name="Kaerboelling I."/>
            <person name="Vesth T.C."/>
            <person name="Frisvad J.C."/>
            <person name="Nybo J.L."/>
            <person name="Theobald S."/>
            <person name="Kuo A."/>
            <person name="Bowyer P."/>
            <person name="Matsuda Y."/>
            <person name="Mondo S."/>
            <person name="Lyhne E.K."/>
            <person name="Kogle M.E."/>
            <person name="Clum A."/>
            <person name="Lipzen A."/>
            <person name="Salamov A."/>
            <person name="Ngan C.Y."/>
            <person name="Daum C."/>
            <person name="Chiniquy J."/>
            <person name="Barry K."/>
            <person name="LaButti K."/>
            <person name="Haridas S."/>
            <person name="Simmons B.A."/>
            <person name="Magnuson J.K."/>
            <person name="Mortensen U.H."/>
            <person name="Larsen T.O."/>
            <person name="Grigoriev I.V."/>
            <person name="Baker S.E."/>
            <person name="Andersen M.R."/>
        </authorList>
    </citation>
    <scope>NUCLEOTIDE SEQUENCE [LARGE SCALE GENOMIC DNA]</scope>
    <source>
        <strain evidence="2 3">IBT 24754</strain>
    </source>
</reference>
<keyword evidence="1" id="KW-0472">Membrane</keyword>
<gene>
    <name evidence="2" type="ORF">P175DRAFT_059301</name>
</gene>
<dbReference type="GeneID" id="63817937"/>
<dbReference type="RefSeq" id="XP_040756429.1">
    <property type="nucleotide sequence ID" value="XM_040901053.1"/>
</dbReference>
<protein>
    <submittedName>
        <fullName evidence="2">Uncharacterized protein</fullName>
    </submittedName>
</protein>
<sequence>MVGLSRCFQGLATESMKTHLADQKFWTAPPLFLGSDFELHLKITPVGWLYQSLPCSRHQALVGWQGGPGTNPSSPLLLSSYLLSGSSWNLRVRLGPGKGGVVGSGLGYSFYLLSIYLLSGSSWYLRVRLRPGKGGVVGSGLGYSFYLLSIYPLSGSSCYLGYTQARQRWGGWVGPGLLISYPLHLSSLRLILVSGT</sequence>
<comment type="caution">
    <text evidence="2">The sequence shown here is derived from an EMBL/GenBank/DDBJ whole genome shotgun (WGS) entry which is preliminary data.</text>
</comment>